<dbReference type="KEGG" id="cin:100177863"/>
<feature type="compositionally biased region" description="Acidic residues" evidence="1">
    <location>
        <begin position="98"/>
        <end position="108"/>
    </location>
</feature>
<dbReference type="InParanoid" id="F6RKN8"/>
<dbReference type="RefSeq" id="XP_002120759.1">
    <property type="nucleotide sequence ID" value="XM_002120723.4"/>
</dbReference>
<protein>
    <submittedName>
        <fullName evidence="2">Uncharacterized LOC100177863</fullName>
    </submittedName>
</protein>
<evidence type="ECO:0000313" key="2">
    <source>
        <dbReference type="Ensembl" id="ENSCINP00000013158.3"/>
    </source>
</evidence>
<name>F6RKN8_CIOIN</name>
<dbReference type="GeneTree" id="ENSGT00390000007932"/>
<keyword evidence="3" id="KW-1185">Reference proteome</keyword>
<dbReference type="HOGENOM" id="CLU_1937372_0_0_1"/>
<evidence type="ECO:0000256" key="1">
    <source>
        <dbReference type="SAM" id="MobiDB-lite"/>
    </source>
</evidence>
<dbReference type="Proteomes" id="UP000008144">
    <property type="component" value="Unassembled WGS sequence"/>
</dbReference>
<accession>A0A1W2W5E1</accession>
<dbReference type="OrthoDB" id="10621987at2759"/>
<evidence type="ECO:0000313" key="3">
    <source>
        <dbReference type="Proteomes" id="UP000008144"/>
    </source>
</evidence>
<reference evidence="2" key="2">
    <citation type="submission" date="2025-08" db="UniProtKB">
        <authorList>
            <consortium name="Ensembl"/>
        </authorList>
    </citation>
    <scope>IDENTIFICATION</scope>
</reference>
<organism evidence="2 3">
    <name type="scientific">Ciona intestinalis</name>
    <name type="common">Transparent sea squirt</name>
    <name type="synonym">Ascidia intestinalis</name>
    <dbReference type="NCBI Taxonomy" id="7719"/>
    <lineage>
        <taxon>Eukaryota</taxon>
        <taxon>Metazoa</taxon>
        <taxon>Chordata</taxon>
        <taxon>Tunicata</taxon>
        <taxon>Ascidiacea</taxon>
        <taxon>Phlebobranchia</taxon>
        <taxon>Cionidae</taxon>
        <taxon>Ciona</taxon>
    </lineage>
</organism>
<feature type="region of interest" description="Disordered" evidence="1">
    <location>
        <begin position="94"/>
        <end position="115"/>
    </location>
</feature>
<feature type="compositionally biased region" description="Polar residues" evidence="1">
    <location>
        <begin position="7"/>
        <end position="17"/>
    </location>
</feature>
<gene>
    <name evidence="2" type="primary">LOC100177863</name>
</gene>
<dbReference type="AlphaFoldDB" id="F6RKN8"/>
<feature type="region of interest" description="Disordered" evidence="1">
    <location>
        <begin position="1"/>
        <end position="25"/>
    </location>
</feature>
<dbReference type="Ensembl" id="ENSCINT00000013158.3">
    <property type="protein sequence ID" value="ENSCINP00000013158.3"/>
    <property type="gene ID" value="ENSCING00000006384.3"/>
</dbReference>
<accession>F6RKN8</accession>
<proteinExistence type="predicted"/>
<sequence length="148" mass="16949">MEKFRSIFNNPESGNSRRASHAGFDSRRLIEPELQRRGSLPATFVKKADTSRRIHTSSACVNLIKEFQEIKIVNKKKGKNVRIDPLLQDVVRRQQQNDDVDMTSEDEEEVKRSSSVENFKETKVLQLRSVTSDTEIENLGISDPMEGE</sequence>
<dbReference type="GeneID" id="100177863"/>
<dbReference type="OMA" id="FNKKPDT"/>
<reference evidence="2" key="3">
    <citation type="submission" date="2025-09" db="UniProtKB">
        <authorList>
            <consortium name="Ensembl"/>
        </authorList>
    </citation>
    <scope>IDENTIFICATION</scope>
</reference>
<reference evidence="3" key="1">
    <citation type="journal article" date="2002" name="Science">
        <title>The draft genome of Ciona intestinalis: insights into chordate and vertebrate origins.</title>
        <authorList>
            <person name="Dehal P."/>
            <person name="Satou Y."/>
            <person name="Campbell R.K."/>
            <person name="Chapman J."/>
            <person name="Degnan B."/>
            <person name="De Tomaso A."/>
            <person name="Davidson B."/>
            <person name="Di Gregorio A."/>
            <person name="Gelpke M."/>
            <person name="Goodstein D.M."/>
            <person name="Harafuji N."/>
            <person name="Hastings K.E."/>
            <person name="Ho I."/>
            <person name="Hotta K."/>
            <person name="Huang W."/>
            <person name="Kawashima T."/>
            <person name="Lemaire P."/>
            <person name="Martinez D."/>
            <person name="Meinertzhagen I.A."/>
            <person name="Necula S."/>
            <person name="Nonaka M."/>
            <person name="Putnam N."/>
            <person name="Rash S."/>
            <person name="Saiga H."/>
            <person name="Satake M."/>
            <person name="Terry A."/>
            <person name="Yamada L."/>
            <person name="Wang H.G."/>
            <person name="Awazu S."/>
            <person name="Azumi K."/>
            <person name="Boore J."/>
            <person name="Branno M."/>
            <person name="Chin-Bow S."/>
            <person name="DeSantis R."/>
            <person name="Doyle S."/>
            <person name="Francino P."/>
            <person name="Keys D.N."/>
            <person name="Haga S."/>
            <person name="Hayashi H."/>
            <person name="Hino K."/>
            <person name="Imai K.S."/>
            <person name="Inaba K."/>
            <person name="Kano S."/>
            <person name="Kobayashi K."/>
            <person name="Kobayashi M."/>
            <person name="Lee B.I."/>
            <person name="Makabe K.W."/>
            <person name="Manohar C."/>
            <person name="Matassi G."/>
            <person name="Medina M."/>
            <person name="Mochizuki Y."/>
            <person name="Mount S."/>
            <person name="Morishita T."/>
            <person name="Miura S."/>
            <person name="Nakayama A."/>
            <person name="Nishizaka S."/>
            <person name="Nomoto H."/>
            <person name="Ohta F."/>
            <person name="Oishi K."/>
            <person name="Rigoutsos I."/>
            <person name="Sano M."/>
            <person name="Sasaki A."/>
            <person name="Sasakura Y."/>
            <person name="Shoguchi E."/>
            <person name="Shin-i T."/>
            <person name="Spagnuolo A."/>
            <person name="Stainier D."/>
            <person name="Suzuki M.M."/>
            <person name="Tassy O."/>
            <person name="Takatori N."/>
            <person name="Tokuoka M."/>
            <person name="Yagi K."/>
            <person name="Yoshizaki F."/>
            <person name="Wada S."/>
            <person name="Zhang C."/>
            <person name="Hyatt P.D."/>
            <person name="Larimer F."/>
            <person name="Detter C."/>
            <person name="Doggett N."/>
            <person name="Glavina T."/>
            <person name="Hawkins T."/>
            <person name="Richardson P."/>
            <person name="Lucas S."/>
            <person name="Kohara Y."/>
            <person name="Levine M."/>
            <person name="Satoh N."/>
            <person name="Rokhsar D.S."/>
        </authorList>
    </citation>
    <scope>NUCLEOTIDE SEQUENCE [LARGE SCALE GENOMIC DNA]</scope>
</reference>